<name>A0A7K0C0T0_9ACTN</name>
<evidence type="ECO:0000256" key="2">
    <source>
        <dbReference type="SAM" id="Phobius"/>
    </source>
</evidence>
<proteinExistence type="predicted"/>
<accession>A0A7K0C0T0</accession>
<feature type="transmembrane region" description="Helical" evidence="2">
    <location>
        <begin position="289"/>
        <end position="311"/>
    </location>
</feature>
<dbReference type="RefSeq" id="WP_153536633.1">
    <property type="nucleotide sequence ID" value="NZ_WEGH01000003.1"/>
</dbReference>
<feature type="region of interest" description="Disordered" evidence="1">
    <location>
        <begin position="310"/>
        <end position="340"/>
    </location>
</feature>
<reference evidence="3 4" key="1">
    <citation type="submission" date="2019-10" db="EMBL/GenBank/DDBJ databases">
        <title>Actinomadura rubteroloni sp. nov. and Actinomadura macrotermitis sp. nov., isolated from the gut of fungus growing-termite Macrotermes natalensis.</title>
        <authorList>
            <person name="Benndorf R."/>
            <person name="Martin K."/>
            <person name="Kuefner M."/>
            <person name="De Beer W."/>
            <person name="Kaster A.-K."/>
            <person name="Vollmers J."/>
            <person name="Poulsen M."/>
            <person name="Beemelmanns C."/>
        </authorList>
    </citation>
    <scope>NUCLEOTIDE SEQUENCE [LARGE SCALE GENOMIC DNA]</scope>
    <source>
        <strain evidence="3 4">RB68</strain>
    </source>
</reference>
<dbReference type="AlphaFoldDB" id="A0A7K0C0T0"/>
<dbReference type="Proteomes" id="UP000487268">
    <property type="component" value="Unassembled WGS sequence"/>
</dbReference>
<evidence type="ECO:0000313" key="3">
    <source>
        <dbReference type="EMBL" id="MQY07039.1"/>
    </source>
</evidence>
<comment type="caution">
    <text evidence="3">The sequence shown here is derived from an EMBL/GenBank/DDBJ whole genome shotgun (WGS) entry which is preliminary data.</text>
</comment>
<keyword evidence="2" id="KW-0812">Transmembrane</keyword>
<organism evidence="3 4">
    <name type="scientific">Actinomadura macrotermitis</name>
    <dbReference type="NCBI Taxonomy" id="2585200"/>
    <lineage>
        <taxon>Bacteria</taxon>
        <taxon>Bacillati</taxon>
        <taxon>Actinomycetota</taxon>
        <taxon>Actinomycetes</taxon>
        <taxon>Streptosporangiales</taxon>
        <taxon>Thermomonosporaceae</taxon>
        <taxon>Actinomadura</taxon>
    </lineage>
</organism>
<evidence type="ECO:0008006" key="5">
    <source>
        <dbReference type="Google" id="ProtNLM"/>
    </source>
</evidence>
<keyword evidence="2" id="KW-0472">Membrane</keyword>
<evidence type="ECO:0000256" key="1">
    <source>
        <dbReference type="SAM" id="MobiDB-lite"/>
    </source>
</evidence>
<keyword evidence="2" id="KW-1133">Transmembrane helix</keyword>
<dbReference type="EMBL" id="WEGH01000003">
    <property type="protein sequence ID" value="MQY07039.1"/>
    <property type="molecule type" value="Genomic_DNA"/>
</dbReference>
<keyword evidence="4" id="KW-1185">Reference proteome</keyword>
<evidence type="ECO:0000313" key="4">
    <source>
        <dbReference type="Proteomes" id="UP000487268"/>
    </source>
</evidence>
<dbReference type="InterPro" id="IPR021424">
    <property type="entry name" value="PorA"/>
</dbReference>
<protein>
    <recommendedName>
        <fullName evidence="5">DUF3068 domain-containing protein</fullName>
    </recommendedName>
</protein>
<dbReference type="Pfam" id="PF11271">
    <property type="entry name" value="PorA"/>
    <property type="match status" value="1"/>
</dbReference>
<sequence length="340" mass="36956">MRRVAGLILIALGAFGLAMAPLFRFYVAERVVAAPLDHYQLTRLEASGASYFDTATLKTRNNVTLLATNIIRGDVRANNGNNDIAVWDTSTNIFDKAAPSKAISIQAQRVAFDRRTAELVNCCGANADGDTSVRMSGYALLFPIAHVEKRDYSFFDMTTKRPIPMRFDTEETVHGLKAYRFVQQVPLTRVEAVKDKLPAKMLGIKGDVPPQKVDRYFEATVTIWVDPRTGIPVKHRQMIHSMVRTPDGVGRLDVARADLVSVDKDQQALVALSDDSAFKIGLVRKTLPVGGLIGGSVLLLLGAATGLIGAARKPAPPAPPRRSDGRFGEAADAPPRAGRH</sequence>
<gene>
    <name evidence="3" type="ORF">ACRB68_51360</name>
</gene>
<dbReference type="OrthoDB" id="153031at2"/>